<dbReference type="GO" id="GO:0016740">
    <property type="term" value="F:transferase activity"/>
    <property type="evidence" value="ECO:0007669"/>
    <property type="project" value="UniProtKB-KW"/>
</dbReference>
<dbReference type="Pfam" id="PF13489">
    <property type="entry name" value="Methyltransf_23"/>
    <property type="match status" value="1"/>
</dbReference>
<dbReference type="Gene3D" id="3.90.550.10">
    <property type="entry name" value="Spore Coat Polysaccharide Biosynthesis Protein SpsA, Chain A"/>
    <property type="match status" value="2"/>
</dbReference>
<accession>A0A1H8XE80</accession>
<dbReference type="Pfam" id="PF13712">
    <property type="entry name" value="Glyco_tranf_2_5"/>
    <property type="match status" value="1"/>
</dbReference>
<dbReference type="PANTHER" id="PTHR43179">
    <property type="entry name" value="RHAMNOSYLTRANSFERASE WBBL"/>
    <property type="match status" value="1"/>
</dbReference>
<dbReference type="Proteomes" id="UP000198847">
    <property type="component" value="Unassembled WGS sequence"/>
</dbReference>
<dbReference type="EMBL" id="FODY01000023">
    <property type="protein sequence ID" value="SEP38215.1"/>
    <property type="molecule type" value="Genomic_DNA"/>
</dbReference>
<dbReference type="PANTHER" id="PTHR43179:SF7">
    <property type="entry name" value="RHAMNOSYLTRANSFERASE WBBL"/>
    <property type="match status" value="1"/>
</dbReference>
<dbReference type="Pfam" id="PF00535">
    <property type="entry name" value="Glycos_transf_2"/>
    <property type="match status" value="1"/>
</dbReference>
<feature type="domain" description="Glycosyltransferase 2-like" evidence="1">
    <location>
        <begin position="11"/>
        <end position="142"/>
    </location>
</feature>
<dbReference type="InterPro" id="IPR001173">
    <property type="entry name" value="Glyco_trans_2-like"/>
</dbReference>
<evidence type="ECO:0000313" key="4">
    <source>
        <dbReference type="Proteomes" id="UP000198847"/>
    </source>
</evidence>
<keyword evidence="3" id="KW-0808">Transferase</keyword>
<evidence type="ECO:0000259" key="2">
    <source>
        <dbReference type="Pfam" id="PF13712"/>
    </source>
</evidence>
<dbReference type="Gene3D" id="3.40.50.150">
    <property type="entry name" value="Vaccinia Virus protein VP39"/>
    <property type="match status" value="1"/>
</dbReference>
<feature type="domain" description="Streptomycin biosynthesis protein StrF" evidence="2">
    <location>
        <begin position="475"/>
        <end position="684"/>
    </location>
</feature>
<organism evidence="3 4">
    <name type="scientific">Propionispora vibrioides</name>
    <dbReference type="NCBI Taxonomy" id="112903"/>
    <lineage>
        <taxon>Bacteria</taxon>
        <taxon>Bacillati</taxon>
        <taxon>Bacillota</taxon>
        <taxon>Negativicutes</taxon>
        <taxon>Selenomonadales</taxon>
        <taxon>Sporomusaceae</taxon>
        <taxon>Propionispora</taxon>
    </lineage>
</organism>
<sequence>MKTREVYMKTSIIIWACNQLQYLAQTIVSIRNYTEQESYELIVVDDHSTDGTAEWLSQQPDLKIITNETGRGYTDGCNQAIAKAAGETIVLLESDVIVTQHWLDNLTACLYSEPYIGAVAPVTNYGGYAQAVPVSYQSIDEMHSYAQKYNLSNPSCWEERIKLAGFCLMIKKAVIDSVGPFDEIFSSGYLADDDYSFRIRTSGHKLMLCRDTFVHHNGAPPAGPVDYRDMLSKFAAKWGFNPVYSATIRQDIVNLIENPKTQSLTVLEIGCACGATLMKIKDGYPKAKLYGIELNEKAALSAKLFAEVIAADIENTILPYPEEYFDYVILADVLEHLGNPWQALENIKAYIKPGGQILASIPNIMHFSVLRNLLQGYWTYEEAGILDKTHLRFFTLYEIDKMFQNTGYKVNACCPNFIYETAADQQFILALTGISGNNRLMEECRAYQYIVKACKPAAVLPPIRPAEGLNRNKICFVTCENDDNFYRFCLSHIRDLEIPEGYEVEILSIKDSVSMASAYNQAICKSDAKYKVYLHQDVFIINKNLIRDILQIFENPEIGMIGVAGSAQVPANGIWWEANCNYGKVFDSHKGYMGLVAFQDVEGEYQEVQCIDGLLMITQYDLPWREDLFNGWHFYDTSQSMEFIKAGYKVVIPRQQQPWCIHDCGITGLTNGYHDYRRVFVDTYLKTDV</sequence>
<name>A0A1H8XE80_9FIRM</name>
<dbReference type="InterPro" id="IPR029044">
    <property type="entry name" value="Nucleotide-diphossugar_trans"/>
</dbReference>
<reference evidence="3 4" key="1">
    <citation type="submission" date="2016-10" db="EMBL/GenBank/DDBJ databases">
        <authorList>
            <person name="de Groot N.N."/>
        </authorList>
    </citation>
    <scope>NUCLEOTIDE SEQUENCE [LARGE SCALE GENOMIC DNA]</scope>
    <source>
        <strain evidence="3 4">DSM 13305</strain>
    </source>
</reference>
<proteinExistence type="predicted"/>
<protein>
    <submittedName>
        <fullName evidence="3">Glycosyltransferase, GT2 family</fullName>
    </submittedName>
</protein>
<keyword evidence="4" id="KW-1185">Reference proteome</keyword>
<gene>
    <name evidence="3" type="ORF">SAMN04490178_1233</name>
</gene>
<dbReference type="SUPFAM" id="SSF53335">
    <property type="entry name" value="S-adenosyl-L-methionine-dependent methyltransferases"/>
    <property type="match status" value="1"/>
</dbReference>
<dbReference type="InterPro" id="IPR029063">
    <property type="entry name" value="SAM-dependent_MTases_sf"/>
</dbReference>
<dbReference type="STRING" id="112903.SAMN04490178_1233"/>
<dbReference type="CDD" id="cd02440">
    <property type="entry name" value="AdoMet_MTases"/>
    <property type="match status" value="1"/>
</dbReference>
<dbReference type="InterPro" id="IPR059123">
    <property type="entry name" value="StrF_dom"/>
</dbReference>
<evidence type="ECO:0000259" key="1">
    <source>
        <dbReference type="Pfam" id="PF00535"/>
    </source>
</evidence>
<dbReference type="AlphaFoldDB" id="A0A1H8XE80"/>
<dbReference type="SUPFAM" id="SSF53448">
    <property type="entry name" value="Nucleotide-diphospho-sugar transferases"/>
    <property type="match status" value="2"/>
</dbReference>
<evidence type="ECO:0000313" key="3">
    <source>
        <dbReference type="EMBL" id="SEP38215.1"/>
    </source>
</evidence>